<name>A0AAW0IHS3_MYOGA</name>
<feature type="compositionally biased region" description="Polar residues" evidence="2">
    <location>
        <begin position="849"/>
        <end position="858"/>
    </location>
</feature>
<feature type="compositionally biased region" description="Basic and acidic residues" evidence="2">
    <location>
        <begin position="1298"/>
        <end position="1315"/>
    </location>
</feature>
<feature type="compositionally biased region" description="Polar residues" evidence="2">
    <location>
        <begin position="1117"/>
        <end position="1128"/>
    </location>
</feature>
<feature type="compositionally biased region" description="Low complexity" evidence="2">
    <location>
        <begin position="863"/>
        <end position="873"/>
    </location>
</feature>
<dbReference type="SUPFAM" id="SSF52540">
    <property type="entry name" value="P-loop containing nucleoside triphosphate hydrolases"/>
    <property type="match status" value="1"/>
</dbReference>
<dbReference type="PROSITE" id="PS50052">
    <property type="entry name" value="GUANYLATE_KINASE_2"/>
    <property type="match status" value="1"/>
</dbReference>
<feature type="region of interest" description="Disordered" evidence="2">
    <location>
        <begin position="747"/>
        <end position="1408"/>
    </location>
</feature>
<dbReference type="Pfam" id="PF14580">
    <property type="entry name" value="LRR_9"/>
    <property type="match status" value="1"/>
</dbReference>
<feature type="compositionally biased region" description="Basic and acidic residues" evidence="2">
    <location>
        <begin position="1330"/>
        <end position="1342"/>
    </location>
</feature>
<feature type="compositionally biased region" description="Polar residues" evidence="2">
    <location>
        <begin position="1188"/>
        <end position="1216"/>
    </location>
</feature>
<dbReference type="EMBL" id="JBBHLL010000126">
    <property type="protein sequence ID" value="KAK7814065.1"/>
    <property type="molecule type" value="Genomic_DNA"/>
</dbReference>
<dbReference type="SUPFAM" id="SSF52058">
    <property type="entry name" value="L domain-like"/>
    <property type="match status" value="1"/>
</dbReference>
<feature type="compositionally biased region" description="Polar residues" evidence="2">
    <location>
        <begin position="886"/>
        <end position="915"/>
    </location>
</feature>
<comment type="caution">
    <text evidence="4">The sequence shown here is derived from an EMBL/GenBank/DDBJ whole genome shotgun (WGS) entry which is preliminary data.</text>
</comment>
<evidence type="ECO:0000313" key="4">
    <source>
        <dbReference type="EMBL" id="KAK7814065.1"/>
    </source>
</evidence>
<dbReference type="PANTHER" id="PTHR23117:SF18">
    <property type="entry name" value="LEUCINE-RICH REPEAT AND GUANYLATE KINASE DOMAIN-CONTAINING PROTEIN"/>
    <property type="match status" value="1"/>
</dbReference>
<dbReference type="SMART" id="SM00365">
    <property type="entry name" value="LRR_SD22"/>
    <property type="match status" value="7"/>
</dbReference>
<dbReference type="GO" id="GO:0005829">
    <property type="term" value="C:cytosol"/>
    <property type="evidence" value="ECO:0007669"/>
    <property type="project" value="TreeGrafter"/>
</dbReference>
<dbReference type="Gene3D" id="3.80.10.10">
    <property type="entry name" value="Ribonuclease Inhibitor"/>
    <property type="match status" value="2"/>
</dbReference>
<dbReference type="InterPro" id="IPR008144">
    <property type="entry name" value="Guanylate_kin-like_dom"/>
</dbReference>
<dbReference type="PANTHER" id="PTHR23117">
    <property type="entry name" value="GUANYLATE KINASE-RELATED"/>
    <property type="match status" value="1"/>
</dbReference>
<dbReference type="InterPro" id="IPR032675">
    <property type="entry name" value="LRR_dom_sf"/>
</dbReference>
<dbReference type="PROSITE" id="PS51450">
    <property type="entry name" value="LRR"/>
    <property type="match status" value="5"/>
</dbReference>
<dbReference type="InterPro" id="IPR008145">
    <property type="entry name" value="GK/Ca_channel_bsu"/>
</dbReference>
<sequence length="1408" mass="154567">MRVVIIAITLREQSGTHENGERGAVCGEEDAYSLSEHGAVGLQPPEVFAAPLVRTSISWVTRINNMAANEKGPSRGRAPSLQQGLGAPRAVIQAILSLAAKRRRPPWPPFPMGQRSKGNFKSASSYLLQQLIHRSHLGVPDHHCEEESSSEESEESEMLNLEAEFDGILREEAVAEALNELGWSGPGTEQVYLNLNLSHCDLIDISILCNYVHLQKLNLSANKIEDLSCVSCMPYLLELNASQNRLTTFFNFKPPKNLKKVDFSSNQIMEMCDLSAYHTLTQLLLDNNEIEEIAGLENCISLTHLSLADNKITVISGLGTLPIKVLCLSNNQIETITGLEDLKALQKLDLSSNKIRSLQGLENHDLLEEINLEDNKIEELSEIEYIENLPILRVLNLLENPIQNKSEYWFFVIFMLLRLTELDQQKIKVEEKVCAVNKYDPPPEVVAVQDHMTHVVNSMSQPQRIFDSTLPSLDAPYPMLILTGPAACGKRELAHRLCRQFNTYFRYGACHTTRPPYFGEGDRVDYHFISQEVFDDMLSMDQGPFLEAWDAGIAARDSTSHQFYSLDNEGLWCGFGRKQGKFILTFSYGNHNYGLNRDTVEGIARDGLASCIHMEIEGVRSLKYSYFEPRYILVVPMDKEKYEGYLRRKGLFSRAEIDFAVSRVDLYVRINQKFPGYFDAVINADDLDIAYKKLSELIREYLGLTEEVTKGLAPAAAGAPSNKKTISGVPAHLVPSPRRLARLQADGQNSEALPEVQTQATSSESQNPALPQSQELTEEGEPPKKDPSPSSRLDPPQEVNSSTLGIPQEAQDIPPKEKEGDGQPADLPPKITTEMDGSEDEPGPREAEGQSSTVASQEPSEHPGPSQQLSPQSDQDKESGEIKGAPSNQPLSESAQGPDPTSVQDKGTEPTSLVPSSSAHSASEDSSASGVVKPAGGSQPPPKEGTPKAEVPRAGTPYPEIPPPQDSSTNSKHTQVREEPVALLPRSRLAPTRLPQPQTLAPLQSRRPTPKLLSPSREEALGTSSDQPPAPSPRSLPTQDGDPNKLPPISPPQSKPPPNPSPDTAHSPQQAHVGKGSEMKLPLISPPVQEQAQQHSPNAPQEVRLPHIPAPSVEPQLPQNTGPRSASKPTKERKTPKVGHTPSKKIPDLQASPHSQEAAKQKDARKKNLRQREIAKGSPHPRKMPAGKSQTNEQSESHSKPTPRNVSDPLATTSPLSHAEAAPADPQNQEEKTHKAHNSRKKDLAQSIGASQNPETSEGLAQEDEMALGENHPTREGQPQQPTAKSAQEGSAPAVHRGGREQAQKKERSQKREVVGKPPEQETAAPSQSRAKETQAHRDTSELRQGYAQRHNLLLSKQQPKEKRTRKNGAVPENRSPAAAAPQNQVLEEEQGSRTGRLRARGSQSIKV</sequence>
<dbReference type="Proteomes" id="UP001488838">
    <property type="component" value="Unassembled WGS sequence"/>
</dbReference>
<protein>
    <recommendedName>
        <fullName evidence="3">Guanylate kinase-like domain-containing protein</fullName>
    </recommendedName>
</protein>
<feature type="compositionally biased region" description="Polar residues" evidence="2">
    <location>
        <begin position="1277"/>
        <end position="1289"/>
    </location>
</feature>
<dbReference type="GO" id="GO:0004385">
    <property type="term" value="F:GMP kinase activity"/>
    <property type="evidence" value="ECO:0007669"/>
    <property type="project" value="TreeGrafter"/>
</dbReference>
<dbReference type="CDD" id="cd00071">
    <property type="entry name" value="GMPK"/>
    <property type="match status" value="1"/>
</dbReference>
<evidence type="ECO:0000259" key="3">
    <source>
        <dbReference type="PROSITE" id="PS50052"/>
    </source>
</evidence>
<feature type="compositionally biased region" description="Polar residues" evidence="2">
    <location>
        <begin position="1088"/>
        <end position="1099"/>
    </location>
</feature>
<dbReference type="InterPro" id="IPR027417">
    <property type="entry name" value="P-loop_NTPase"/>
</dbReference>
<gene>
    <name evidence="4" type="ORF">U0070_020924</name>
</gene>
<dbReference type="FunFam" id="3.80.10.10:FF:000191">
    <property type="entry name" value="Leucine rich repeats and guanylate kinase domain containing"/>
    <property type="match status" value="1"/>
</dbReference>
<feature type="compositionally biased region" description="Polar residues" evidence="2">
    <location>
        <begin position="747"/>
        <end position="775"/>
    </location>
</feature>
<feature type="compositionally biased region" description="Low complexity" evidence="2">
    <location>
        <begin position="916"/>
        <end position="929"/>
    </location>
</feature>
<organism evidence="4 5">
    <name type="scientific">Myodes glareolus</name>
    <name type="common">Bank vole</name>
    <name type="synonym">Clethrionomys glareolus</name>
    <dbReference type="NCBI Taxonomy" id="447135"/>
    <lineage>
        <taxon>Eukaryota</taxon>
        <taxon>Metazoa</taxon>
        <taxon>Chordata</taxon>
        <taxon>Craniata</taxon>
        <taxon>Vertebrata</taxon>
        <taxon>Euteleostomi</taxon>
        <taxon>Mammalia</taxon>
        <taxon>Eutheria</taxon>
        <taxon>Euarchontoglires</taxon>
        <taxon>Glires</taxon>
        <taxon>Rodentia</taxon>
        <taxon>Myomorpha</taxon>
        <taxon>Muroidea</taxon>
        <taxon>Cricetidae</taxon>
        <taxon>Arvicolinae</taxon>
        <taxon>Myodes</taxon>
    </lineage>
</organism>
<reference evidence="4 5" key="1">
    <citation type="journal article" date="2023" name="bioRxiv">
        <title>Conserved and derived expression patterns and positive selection on dental genes reveal complex evolutionary context of ever-growing rodent molars.</title>
        <authorList>
            <person name="Calamari Z.T."/>
            <person name="Song A."/>
            <person name="Cohen E."/>
            <person name="Akter M."/>
            <person name="Roy R.D."/>
            <person name="Hallikas O."/>
            <person name="Christensen M.M."/>
            <person name="Li P."/>
            <person name="Marangoni P."/>
            <person name="Jernvall J."/>
            <person name="Klein O.D."/>
        </authorList>
    </citation>
    <scope>NUCLEOTIDE SEQUENCE [LARGE SCALE GENOMIC DNA]</scope>
    <source>
        <strain evidence="4">V071</strain>
    </source>
</reference>
<keyword evidence="1" id="KW-0808">Transferase</keyword>
<dbReference type="SMART" id="SM00072">
    <property type="entry name" value="GuKc"/>
    <property type="match status" value="1"/>
</dbReference>
<dbReference type="Pfam" id="PF00625">
    <property type="entry name" value="Guanylate_kin"/>
    <property type="match status" value="2"/>
</dbReference>
<accession>A0AAW0IHS3</accession>
<dbReference type="Gene3D" id="3.40.50.300">
    <property type="entry name" value="P-loop containing nucleotide triphosphate hydrolases"/>
    <property type="match status" value="2"/>
</dbReference>
<evidence type="ECO:0000313" key="5">
    <source>
        <dbReference type="Proteomes" id="UP001488838"/>
    </source>
</evidence>
<dbReference type="InterPro" id="IPR001611">
    <property type="entry name" value="Leu-rich_rpt"/>
</dbReference>
<evidence type="ECO:0000256" key="1">
    <source>
        <dbReference type="ARBA" id="ARBA00022679"/>
    </source>
</evidence>
<feature type="compositionally biased region" description="Pro residues" evidence="2">
    <location>
        <begin position="1045"/>
        <end position="1061"/>
    </location>
</feature>
<proteinExistence type="predicted"/>
<feature type="domain" description="Guanylate kinase-like" evidence="3">
    <location>
        <begin position="477"/>
        <end position="699"/>
    </location>
</feature>
<keyword evidence="5" id="KW-1185">Reference proteome</keyword>
<evidence type="ECO:0000256" key="2">
    <source>
        <dbReference type="SAM" id="MobiDB-lite"/>
    </source>
</evidence>
<dbReference type="FunFam" id="3.80.10.10:FF:000238">
    <property type="entry name" value="Leucine rich repeats and guanylate kinase domain containing"/>
    <property type="match status" value="1"/>
</dbReference>